<evidence type="ECO:0000259" key="1">
    <source>
        <dbReference type="PROSITE" id="PS50041"/>
    </source>
</evidence>
<protein>
    <submittedName>
        <fullName evidence="2">Lectin C-type domain protein</fullName>
    </submittedName>
</protein>
<evidence type="ECO:0000313" key="2">
    <source>
        <dbReference type="EMBL" id="PIO67694.1"/>
    </source>
</evidence>
<proteinExistence type="predicted"/>
<feature type="domain" description="C-type lectin" evidence="1">
    <location>
        <begin position="21"/>
        <end position="135"/>
    </location>
</feature>
<feature type="non-terminal residue" evidence="2">
    <location>
        <position position="1"/>
    </location>
</feature>
<dbReference type="CDD" id="cd00037">
    <property type="entry name" value="CLECT"/>
    <property type="match status" value="1"/>
</dbReference>
<gene>
    <name evidence="2" type="ORF">TELCIR_10547</name>
</gene>
<keyword evidence="3" id="KW-1185">Reference proteome</keyword>
<dbReference type="SUPFAM" id="SSF56436">
    <property type="entry name" value="C-type lectin-like"/>
    <property type="match status" value="1"/>
</dbReference>
<dbReference type="PANTHER" id="PTHR31024:SF3">
    <property type="entry name" value="C-TYPE LECTIN-RELATED"/>
    <property type="match status" value="1"/>
</dbReference>
<dbReference type="PROSITE" id="PS50041">
    <property type="entry name" value="C_TYPE_LECTIN_2"/>
    <property type="match status" value="1"/>
</dbReference>
<accession>A0A2G9UBU2</accession>
<dbReference type="EMBL" id="KZ347452">
    <property type="protein sequence ID" value="PIO67694.1"/>
    <property type="molecule type" value="Genomic_DNA"/>
</dbReference>
<reference evidence="2 3" key="1">
    <citation type="submission" date="2015-09" db="EMBL/GenBank/DDBJ databases">
        <title>Draft genome of the parasitic nematode Teladorsagia circumcincta isolate WARC Sus (inbred).</title>
        <authorList>
            <person name="Mitreva M."/>
        </authorList>
    </citation>
    <scope>NUCLEOTIDE SEQUENCE [LARGE SCALE GENOMIC DNA]</scope>
    <source>
        <strain evidence="2 3">S</strain>
    </source>
</reference>
<dbReference type="InterPro" id="IPR016186">
    <property type="entry name" value="C-type_lectin-like/link_sf"/>
</dbReference>
<dbReference type="Gene3D" id="3.10.100.10">
    <property type="entry name" value="Mannose-Binding Protein A, subunit A"/>
    <property type="match status" value="1"/>
</dbReference>
<dbReference type="AlphaFoldDB" id="A0A2G9UBU2"/>
<dbReference type="PANTHER" id="PTHR31024">
    <property type="entry name" value="C-TYPE LECTIN"/>
    <property type="match status" value="1"/>
</dbReference>
<sequence length="148" mass="16961">NCFCKKDWMPYKVNGAKRDVPNGGCYYPFSMPSVQIRANRTCYRKNDAVLVLDEDSEKDAFLMKAFPPNTKLWLGLQYKGDHWTWPGGYSAGFTNWAPGQPNYEAGNCAYMQLYPGSKSAWFTDDCYSDHYYMCQAKPCDSTKYCPAE</sequence>
<dbReference type="InterPro" id="IPR016187">
    <property type="entry name" value="CTDL_fold"/>
</dbReference>
<organism evidence="2 3">
    <name type="scientific">Teladorsagia circumcincta</name>
    <name type="common">Brown stomach worm</name>
    <name type="synonym">Ostertagia circumcincta</name>
    <dbReference type="NCBI Taxonomy" id="45464"/>
    <lineage>
        <taxon>Eukaryota</taxon>
        <taxon>Metazoa</taxon>
        <taxon>Ecdysozoa</taxon>
        <taxon>Nematoda</taxon>
        <taxon>Chromadorea</taxon>
        <taxon>Rhabditida</taxon>
        <taxon>Rhabditina</taxon>
        <taxon>Rhabditomorpha</taxon>
        <taxon>Strongyloidea</taxon>
        <taxon>Trichostrongylidae</taxon>
        <taxon>Teladorsagia</taxon>
    </lineage>
</organism>
<name>A0A2G9UBU2_TELCI</name>
<dbReference type="OrthoDB" id="5850716at2759"/>
<dbReference type="Pfam" id="PF00059">
    <property type="entry name" value="Lectin_C"/>
    <property type="match status" value="1"/>
</dbReference>
<dbReference type="SMART" id="SM00034">
    <property type="entry name" value="CLECT"/>
    <property type="match status" value="1"/>
</dbReference>
<evidence type="ECO:0000313" key="3">
    <source>
        <dbReference type="Proteomes" id="UP000230423"/>
    </source>
</evidence>
<dbReference type="InterPro" id="IPR001304">
    <property type="entry name" value="C-type_lectin-like"/>
</dbReference>
<dbReference type="Proteomes" id="UP000230423">
    <property type="component" value="Unassembled WGS sequence"/>
</dbReference>